<keyword evidence="5 9" id="KW-0798">TonB box</keyword>
<keyword evidence="7 8" id="KW-0998">Cell outer membrane</keyword>
<dbReference type="Gene3D" id="2.170.130.10">
    <property type="entry name" value="TonB-dependent receptor, plug domain"/>
    <property type="match status" value="1"/>
</dbReference>
<proteinExistence type="inferred from homology"/>
<dbReference type="EMBL" id="CP094669">
    <property type="protein sequence ID" value="UOG76424.1"/>
    <property type="molecule type" value="Genomic_DNA"/>
</dbReference>
<evidence type="ECO:0000256" key="9">
    <source>
        <dbReference type="RuleBase" id="RU003357"/>
    </source>
</evidence>
<feature type="chain" id="PRO_5046292322" evidence="10">
    <location>
        <begin position="30"/>
        <end position="1027"/>
    </location>
</feature>
<evidence type="ECO:0000256" key="5">
    <source>
        <dbReference type="ARBA" id="ARBA00023077"/>
    </source>
</evidence>
<dbReference type="NCBIfam" id="TIGR04056">
    <property type="entry name" value="OMP_RagA_SusC"/>
    <property type="match status" value="1"/>
</dbReference>
<dbReference type="InterPro" id="IPR037066">
    <property type="entry name" value="Plug_dom_sf"/>
</dbReference>
<keyword evidence="2 8" id="KW-0813">Transport</keyword>
<evidence type="ECO:0000256" key="1">
    <source>
        <dbReference type="ARBA" id="ARBA00004571"/>
    </source>
</evidence>
<evidence type="ECO:0000256" key="8">
    <source>
        <dbReference type="PROSITE-ProRule" id="PRU01360"/>
    </source>
</evidence>
<keyword evidence="3 8" id="KW-1134">Transmembrane beta strand</keyword>
<dbReference type="InterPro" id="IPR000531">
    <property type="entry name" value="Beta-barrel_TonB"/>
</dbReference>
<protein>
    <submittedName>
        <fullName evidence="13">TonB-dependent receptor</fullName>
    </submittedName>
</protein>
<dbReference type="RefSeq" id="WP_243801323.1">
    <property type="nucleotide sequence ID" value="NZ_CP094669.1"/>
</dbReference>
<evidence type="ECO:0000256" key="2">
    <source>
        <dbReference type="ARBA" id="ARBA00022448"/>
    </source>
</evidence>
<dbReference type="Pfam" id="PF13715">
    <property type="entry name" value="CarbopepD_reg_2"/>
    <property type="match status" value="1"/>
</dbReference>
<evidence type="ECO:0000256" key="4">
    <source>
        <dbReference type="ARBA" id="ARBA00022692"/>
    </source>
</evidence>
<keyword evidence="6 8" id="KW-0472">Membrane</keyword>
<dbReference type="InterPro" id="IPR036942">
    <property type="entry name" value="Beta-barrel_TonB_sf"/>
</dbReference>
<dbReference type="Proteomes" id="UP000831113">
    <property type="component" value="Chromosome"/>
</dbReference>
<dbReference type="InterPro" id="IPR023997">
    <property type="entry name" value="TonB-dep_OMP_SusC/RagA_CS"/>
</dbReference>
<gene>
    <name evidence="13" type="ORF">MTX78_07440</name>
</gene>
<keyword evidence="4 8" id="KW-0812">Transmembrane</keyword>
<reference evidence="13 14" key="1">
    <citation type="submission" date="2022-03" db="EMBL/GenBank/DDBJ databases">
        <title>Hymenobactersp. isolated from the air.</title>
        <authorList>
            <person name="Won M."/>
            <person name="Kwon S.-W."/>
        </authorList>
    </citation>
    <scope>NUCLEOTIDE SEQUENCE [LARGE SCALE GENOMIC DNA]</scope>
    <source>
        <strain evidence="13 14">KACC 21982</strain>
    </source>
</reference>
<sequence>MTARYSPPTRKMPLLLLLLLLCFASGAWAQQGTTEISGRVVDEKGAGLPGVTVQVKGTTVGASTDPDGKFTLQAPASGTALVISSVGLVAQTVNIDGRKQINVTLKEDSQALADVVVVGYGTQKKSQTTGAISSVTSKEIAELPVTNARQALQGRAAGVDVIQSGSEPGGGVTVRIRGRRSINASNDPLYVVDGIPVAGGIDDINPQDIASLEVLKDASATGIYGSRGANGVVLVTTKRGKAGKTVVSYDAYAGFSKALGQVDVMNGPEFAEYKREAYRTAGIYLDNDPTVSDQKTFTAVELEGIAQGRSTDYQKLLLRTGSIQSHQVGVQGGSEKTQFSVSGNFFQEKGILKRTDFTRYTFRVNLDHQINDRIKIGTSTFGVYSLNNGADSPINNPAFDGFPNPNYVIRGFHPFGGALSENPLGRPFDDQGNIIFLPTPDGLRSNPASEVVKGANIAETKTVRIFNSVYGEWKIVDGLKYRVNFGPDFTNQRFGRFTGALTNARRNGAPTARVENGQRFNYTIENILTYNKIFNTVHNLGITALHSVQRDNYETSFIDVNAVSAESQEFYNLGQAGSFNAPGTDLQTWTLQSFMGRVNYDFKEKYLLTLTGRYDGSSRFGSNNKYGFFPSVAVGWNMSDEAFLDNISFLDQLKLRASYGSIGNTGISPYQTQSLLTRTSYAFGTSPGYGYRVGTIANNDLKWETTSTGNIGIDFILWNGRLSGSVEAYQADTRNLLLYNQLPISNGFDRVLQNVGHTRNRGVEVTLTTVNMNTANGFRWSTDLQFTRNREAIIELFNGKSNDIGNQRFIGQPLQVYYDYEKVGIWQLGEESEAAAFGQRIGQIKVKDQNGDGKIDAVNDRVILGSTIPKWAGGVTNRFEFKGFDLSFFIYARIGNMIRSDFHNTTNYLAGRYNNLDINYWTPNNPTNDFPRPNKDQEFPIYNTTLQYFDGSFVKVRNINFGYNVGPAIVQRLKLSGLRLYTSIQQPFIFAEFRSKYKGIDPETSDVVNNNQIPSVRQITFGLNAKF</sequence>
<dbReference type="SUPFAM" id="SSF49464">
    <property type="entry name" value="Carboxypeptidase regulatory domain-like"/>
    <property type="match status" value="1"/>
</dbReference>
<feature type="domain" description="TonB-dependent receptor plug" evidence="12">
    <location>
        <begin position="125"/>
        <end position="232"/>
    </location>
</feature>
<keyword evidence="14" id="KW-1185">Reference proteome</keyword>
<evidence type="ECO:0000313" key="13">
    <source>
        <dbReference type="EMBL" id="UOG76424.1"/>
    </source>
</evidence>
<evidence type="ECO:0000256" key="3">
    <source>
        <dbReference type="ARBA" id="ARBA00022452"/>
    </source>
</evidence>
<dbReference type="InterPro" id="IPR039426">
    <property type="entry name" value="TonB-dep_rcpt-like"/>
</dbReference>
<feature type="signal peptide" evidence="10">
    <location>
        <begin position="1"/>
        <end position="29"/>
    </location>
</feature>
<organism evidence="13 14">
    <name type="scientific">Hymenobacter tibetensis</name>
    <dbReference type="NCBI Taxonomy" id="497967"/>
    <lineage>
        <taxon>Bacteria</taxon>
        <taxon>Pseudomonadati</taxon>
        <taxon>Bacteroidota</taxon>
        <taxon>Cytophagia</taxon>
        <taxon>Cytophagales</taxon>
        <taxon>Hymenobacteraceae</taxon>
        <taxon>Hymenobacter</taxon>
    </lineage>
</organism>
<accession>A0ABY4D5G4</accession>
<evidence type="ECO:0000256" key="10">
    <source>
        <dbReference type="SAM" id="SignalP"/>
    </source>
</evidence>
<comment type="similarity">
    <text evidence="8 9">Belongs to the TonB-dependent receptor family.</text>
</comment>
<evidence type="ECO:0000313" key="14">
    <source>
        <dbReference type="Proteomes" id="UP000831113"/>
    </source>
</evidence>
<comment type="subcellular location">
    <subcellularLocation>
        <location evidence="1 8">Cell outer membrane</location>
        <topology evidence="1 8">Multi-pass membrane protein</topology>
    </subcellularLocation>
</comment>
<evidence type="ECO:0000259" key="12">
    <source>
        <dbReference type="Pfam" id="PF07715"/>
    </source>
</evidence>
<evidence type="ECO:0000259" key="11">
    <source>
        <dbReference type="Pfam" id="PF00593"/>
    </source>
</evidence>
<evidence type="ECO:0000256" key="6">
    <source>
        <dbReference type="ARBA" id="ARBA00023136"/>
    </source>
</evidence>
<dbReference type="NCBIfam" id="TIGR04057">
    <property type="entry name" value="SusC_RagA_signa"/>
    <property type="match status" value="1"/>
</dbReference>
<dbReference type="PROSITE" id="PS52016">
    <property type="entry name" value="TONB_DEPENDENT_REC_3"/>
    <property type="match status" value="1"/>
</dbReference>
<dbReference type="InterPro" id="IPR023996">
    <property type="entry name" value="TonB-dep_OMP_SusC/RagA"/>
</dbReference>
<keyword evidence="13" id="KW-0675">Receptor</keyword>
<evidence type="ECO:0000256" key="7">
    <source>
        <dbReference type="ARBA" id="ARBA00023237"/>
    </source>
</evidence>
<feature type="domain" description="TonB-dependent receptor-like beta-barrel" evidence="11">
    <location>
        <begin position="479"/>
        <end position="921"/>
    </location>
</feature>
<dbReference type="Gene3D" id="2.60.40.1120">
    <property type="entry name" value="Carboxypeptidase-like, regulatory domain"/>
    <property type="match status" value="1"/>
</dbReference>
<dbReference type="Gene3D" id="2.40.170.20">
    <property type="entry name" value="TonB-dependent receptor, beta-barrel domain"/>
    <property type="match status" value="1"/>
</dbReference>
<dbReference type="InterPro" id="IPR012910">
    <property type="entry name" value="Plug_dom"/>
</dbReference>
<name>A0ABY4D5G4_9BACT</name>
<dbReference type="Pfam" id="PF07715">
    <property type="entry name" value="Plug"/>
    <property type="match status" value="1"/>
</dbReference>
<dbReference type="SUPFAM" id="SSF56935">
    <property type="entry name" value="Porins"/>
    <property type="match status" value="1"/>
</dbReference>
<dbReference type="Pfam" id="PF00593">
    <property type="entry name" value="TonB_dep_Rec_b-barrel"/>
    <property type="match status" value="1"/>
</dbReference>
<dbReference type="InterPro" id="IPR008969">
    <property type="entry name" value="CarboxyPept-like_regulatory"/>
</dbReference>
<keyword evidence="10" id="KW-0732">Signal</keyword>